<dbReference type="CDD" id="cd21037">
    <property type="entry name" value="MLKL_NTD"/>
    <property type="match status" value="1"/>
</dbReference>
<name>A0A8H4ALZ7_GIGMA</name>
<dbReference type="InterPro" id="IPR059179">
    <property type="entry name" value="MLKL-like_MCAfunc"/>
</dbReference>
<dbReference type="Gene3D" id="1.20.930.20">
    <property type="entry name" value="Adaptor protein Cbl, N-terminal domain"/>
    <property type="match status" value="1"/>
</dbReference>
<dbReference type="AlphaFoldDB" id="A0A8H4ALZ7"/>
<keyword evidence="2" id="KW-1185">Reference proteome</keyword>
<dbReference type="GO" id="GO:0007166">
    <property type="term" value="P:cell surface receptor signaling pathway"/>
    <property type="evidence" value="ECO:0007669"/>
    <property type="project" value="InterPro"/>
</dbReference>
<dbReference type="GO" id="GO:0016301">
    <property type="term" value="F:kinase activity"/>
    <property type="evidence" value="ECO:0007669"/>
    <property type="project" value="UniProtKB-KW"/>
</dbReference>
<keyword evidence="1" id="KW-0808">Transferase</keyword>
<evidence type="ECO:0000313" key="2">
    <source>
        <dbReference type="Proteomes" id="UP000439903"/>
    </source>
</evidence>
<accession>A0A8H4ALZ7</accession>
<comment type="caution">
    <text evidence="1">The sequence shown here is derived from an EMBL/GenBank/DDBJ whole genome shotgun (WGS) entry which is preliminary data.</text>
</comment>
<organism evidence="1 2">
    <name type="scientific">Gigaspora margarita</name>
    <dbReference type="NCBI Taxonomy" id="4874"/>
    <lineage>
        <taxon>Eukaryota</taxon>
        <taxon>Fungi</taxon>
        <taxon>Fungi incertae sedis</taxon>
        <taxon>Mucoromycota</taxon>
        <taxon>Glomeromycotina</taxon>
        <taxon>Glomeromycetes</taxon>
        <taxon>Diversisporales</taxon>
        <taxon>Gigasporaceae</taxon>
        <taxon>Gigaspora</taxon>
    </lineage>
</organism>
<sequence>MTTKENVTFESVSNTRPELAEFIEGAANVANILSPIVPVLSIITTLIKDIFAIHEKAQFNKKIIESIINRIIAVEVAINLLKSRTKCDEKFQDLKYQKSFLKFQDSLEKIKVFAEEVAQLRVVETFLCAKSIEKKFNELMEEYEACMKDLSFTMIIVFDEQRRIDNDILNNALAKMVKVLRNVQ</sequence>
<gene>
    <name evidence="1" type="ORF">F8M41_018155</name>
</gene>
<proteinExistence type="predicted"/>
<keyword evidence="1" id="KW-0418">Kinase</keyword>
<dbReference type="EMBL" id="WTPW01000432">
    <property type="protein sequence ID" value="KAF0511893.1"/>
    <property type="molecule type" value="Genomic_DNA"/>
</dbReference>
<dbReference type="InterPro" id="IPR036537">
    <property type="entry name" value="Adaptor_Cbl_N_dom_sf"/>
</dbReference>
<reference evidence="1 2" key="1">
    <citation type="journal article" date="2019" name="Environ. Microbiol.">
        <title>At the nexus of three kingdoms: the genome of the mycorrhizal fungus Gigaspora margarita provides insights into plant, endobacterial and fungal interactions.</title>
        <authorList>
            <person name="Venice F."/>
            <person name="Ghignone S."/>
            <person name="Salvioli di Fossalunga A."/>
            <person name="Amselem J."/>
            <person name="Novero M."/>
            <person name="Xianan X."/>
            <person name="Sedzielewska Toro K."/>
            <person name="Morin E."/>
            <person name="Lipzen A."/>
            <person name="Grigoriev I.V."/>
            <person name="Henrissat B."/>
            <person name="Martin F.M."/>
            <person name="Bonfante P."/>
        </authorList>
    </citation>
    <scope>NUCLEOTIDE SEQUENCE [LARGE SCALE GENOMIC DNA]</scope>
    <source>
        <strain evidence="1 2">BEG34</strain>
    </source>
</reference>
<evidence type="ECO:0000313" key="1">
    <source>
        <dbReference type="EMBL" id="KAF0511893.1"/>
    </source>
</evidence>
<protein>
    <submittedName>
        <fullName evidence="1">Kinase-like protein</fullName>
    </submittedName>
</protein>
<dbReference type="Proteomes" id="UP000439903">
    <property type="component" value="Unassembled WGS sequence"/>
</dbReference>
<dbReference type="OrthoDB" id="2429624at2759"/>